<protein>
    <submittedName>
        <fullName evidence="1">Uncharacterized protein</fullName>
    </submittedName>
</protein>
<proteinExistence type="predicted"/>
<comment type="caution">
    <text evidence="1">The sequence shown here is derived from an EMBL/GenBank/DDBJ whole genome shotgun (WGS) entry which is preliminary data.</text>
</comment>
<evidence type="ECO:0000313" key="1">
    <source>
        <dbReference type="EMBL" id="KAJ7741736.1"/>
    </source>
</evidence>
<dbReference type="AlphaFoldDB" id="A0AAD7IG07"/>
<name>A0AAD7IG07_9AGAR</name>
<dbReference type="Proteomes" id="UP001215598">
    <property type="component" value="Unassembled WGS sequence"/>
</dbReference>
<keyword evidence="2" id="KW-1185">Reference proteome</keyword>
<evidence type="ECO:0000313" key="2">
    <source>
        <dbReference type="Proteomes" id="UP001215598"/>
    </source>
</evidence>
<gene>
    <name evidence="1" type="ORF">B0H16DRAFT_1464446</name>
</gene>
<reference evidence="1" key="1">
    <citation type="submission" date="2023-03" db="EMBL/GenBank/DDBJ databases">
        <title>Massive genome expansion in bonnet fungi (Mycena s.s.) driven by repeated elements and novel gene families across ecological guilds.</title>
        <authorList>
            <consortium name="Lawrence Berkeley National Laboratory"/>
            <person name="Harder C.B."/>
            <person name="Miyauchi S."/>
            <person name="Viragh M."/>
            <person name="Kuo A."/>
            <person name="Thoen E."/>
            <person name="Andreopoulos B."/>
            <person name="Lu D."/>
            <person name="Skrede I."/>
            <person name="Drula E."/>
            <person name="Henrissat B."/>
            <person name="Morin E."/>
            <person name="Kohler A."/>
            <person name="Barry K."/>
            <person name="LaButti K."/>
            <person name="Morin E."/>
            <person name="Salamov A."/>
            <person name="Lipzen A."/>
            <person name="Mereny Z."/>
            <person name="Hegedus B."/>
            <person name="Baldrian P."/>
            <person name="Stursova M."/>
            <person name="Weitz H."/>
            <person name="Taylor A."/>
            <person name="Grigoriev I.V."/>
            <person name="Nagy L.G."/>
            <person name="Martin F."/>
            <person name="Kauserud H."/>
        </authorList>
    </citation>
    <scope>NUCLEOTIDE SEQUENCE</scope>
    <source>
        <strain evidence="1">CBHHK182m</strain>
    </source>
</reference>
<accession>A0AAD7IG07</accession>
<dbReference type="EMBL" id="JARKIB010000098">
    <property type="protein sequence ID" value="KAJ7741736.1"/>
    <property type="molecule type" value="Genomic_DNA"/>
</dbReference>
<sequence length="142" mass="15071">MPKPEAWKCIMPELVQRMTGKRGAAARWQAARGSKSTALVAMLIADQPLLPPALTIPFRNSPSSGSIPSKLPFSLRFVGRQSVRWAKKLLTLGISASAPGGAAAILNTSTSSTLPIAAIPGNVFVEGLHWASPCPWDVMLLI</sequence>
<organism evidence="1 2">
    <name type="scientific">Mycena metata</name>
    <dbReference type="NCBI Taxonomy" id="1033252"/>
    <lineage>
        <taxon>Eukaryota</taxon>
        <taxon>Fungi</taxon>
        <taxon>Dikarya</taxon>
        <taxon>Basidiomycota</taxon>
        <taxon>Agaricomycotina</taxon>
        <taxon>Agaricomycetes</taxon>
        <taxon>Agaricomycetidae</taxon>
        <taxon>Agaricales</taxon>
        <taxon>Marasmiineae</taxon>
        <taxon>Mycenaceae</taxon>
        <taxon>Mycena</taxon>
    </lineage>
</organism>